<accession>A0AAD1RRV1</accession>
<dbReference type="Proteomes" id="UP001295444">
    <property type="component" value="Chromosome 03"/>
</dbReference>
<sequence>GLKALTAAPQDFIIRFQHGKDKAATLAAVKDCATYTFEAMTPSYFADLSGGTLAWRRTLKPFTSLLRHHGIPYRWRLNRSILVMKGEDKHEVYDLQGAQDLLPMLGLPQDAMQHTAPHDSTGPLHSWDPERVTAFVPRQPRQGSYAAAIT</sequence>
<proteinExistence type="predicted"/>
<organism evidence="1 2">
    <name type="scientific">Pelobates cultripes</name>
    <name type="common">Western spadefoot toad</name>
    <dbReference type="NCBI Taxonomy" id="61616"/>
    <lineage>
        <taxon>Eukaryota</taxon>
        <taxon>Metazoa</taxon>
        <taxon>Chordata</taxon>
        <taxon>Craniata</taxon>
        <taxon>Vertebrata</taxon>
        <taxon>Euteleostomi</taxon>
        <taxon>Amphibia</taxon>
        <taxon>Batrachia</taxon>
        <taxon>Anura</taxon>
        <taxon>Pelobatoidea</taxon>
        <taxon>Pelobatidae</taxon>
        <taxon>Pelobates</taxon>
    </lineage>
</organism>
<name>A0AAD1RRV1_PELCU</name>
<protein>
    <submittedName>
        <fullName evidence="1">Uncharacterized protein</fullName>
    </submittedName>
</protein>
<evidence type="ECO:0000313" key="1">
    <source>
        <dbReference type="EMBL" id="CAH2276972.1"/>
    </source>
</evidence>
<evidence type="ECO:0000313" key="2">
    <source>
        <dbReference type="Proteomes" id="UP001295444"/>
    </source>
</evidence>
<feature type="non-terminal residue" evidence="1">
    <location>
        <position position="1"/>
    </location>
</feature>
<dbReference type="EMBL" id="OW240914">
    <property type="protein sequence ID" value="CAH2276972.1"/>
    <property type="molecule type" value="Genomic_DNA"/>
</dbReference>
<keyword evidence="2" id="KW-1185">Reference proteome</keyword>
<gene>
    <name evidence="1" type="ORF">PECUL_23A029129</name>
</gene>
<reference evidence="1" key="1">
    <citation type="submission" date="2022-03" db="EMBL/GenBank/DDBJ databases">
        <authorList>
            <person name="Alioto T."/>
            <person name="Alioto T."/>
            <person name="Gomez Garrido J."/>
        </authorList>
    </citation>
    <scope>NUCLEOTIDE SEQUENCE</scope>
</reference>
<dbReference type="AlphaFoldDB" id="A0AAD1RRV1"/>